<evidence type="ECO:0000313" key="12">
    <source>
        <dbReference type="EMBL" id="ASZ09277.1"/>
    </source>
</evidence>
<dbReference type="Gene3D" id="1.10.3720.10">
    <property type="entry name" value="MetI-like"/>
    <property type="match status" value="1"/>
</dbReference>
<evidence type="ECO:0000256" key="9">
    <source>
        <dbReference type="SAM" id="Coils"/>
    </source>
</evidence>
<evidence type="ECO:0000256" key="5">
    <source>
        <dbReference type="ARBA" id="ARBA00022692"/>
    </source>
</evidence>
<keyword evidence="9" id="KW-0175">Coiled coil</keyword>
<evidence type="ECO:0000259" key="11">
    <source>
        <dbReference type="PROSITE" id="PS50928"/>
    </source>
</evidence>
<evidence type="ECO:0000256" key="2">
    <source>
        <dbReference type="ARBA" id="ARBA00007069"/>
    </source>
</evidence>
<accession>A0A249SNT1</accession>
<feature type="transmembrane region" description="Helical" evidence="8">
    <location>
        <begin position="225"/>
        <end position="250"/>
    </location>
</feature>
<name>A0A249SNT1_9MOLU</name>
<comment type="similarity">
    <text evidence="2">Belongs to the binding-protein-dependent transport system permease family. CysTW subfamily.</text>
</comment>
<keyword evidence="7 8" id="KW-0472">Membrane</keyword>
<feature type="transmembrane region" description="Helical" evidence="8">
    <location>
        <begin position="127"/>
        <end position="147"/>
    </location>
</feature>
<dbReference type="SUPFAM" id="SSF161098">
    <property type="entry name" value="MetI-like"/>
    <property type="match status" value="1"/>
</dbReference>
<dbReference type="InterPro" id="IPR051789">
    <property type="entry name" value="Bact_Polyamine_Transport"/>
</dbReference>
<feature type="coiled-coil region" evidence="9">
    <location>
        <begin position="332"/>
        <end position="417"/>
    </location>
</feature>
<evidence type="ECO:0000313" key="13">
    <source>
        <dbReference type="Proteomes" id="UP000232229"/>
    </source>
</evidence>
<dbReference type="Gene3D" id="3.40.190.10">
    <property type="entry name" value="Periplasmic binding protein-like II"/>
    <property type="match status" value="4"/>
</dbReference>
<dbReference type="GO" id="GO:0055085">
    <property type="term" value="P:transmembrane transport"/>
    <property type="evidence" value="ECO:0007669"/>
    <property type="project" value="InterPro"/>
</dbReference>
<evidence type="ECO:0000256" key="6">
    <source>
        <dbReference type="ARBA" id="ARBA00022989"/>
    </source>
</evidence>
<dbReference type="KEGG" id="mchc:CK556_02900"/>
<keyword evidence="6 8" id="KW-1133">Transmembrane helix</keyword>
<gene>
    <name evidence="12" type="ORF">CK556_02900</name>
</gene>
<dbReference type="PRINTS" id="PR00909">
    <property type="entry name" value="SPERMDNBNDNG"/>
</dbReference>
<feature type="transmembrane region" description="Helical" evidence="8">
    <location>
        <begin position="9"/>
        <end position="29"/>
    </location>
</feature>
<dbReference type="InterPro" id="IPR050022">
    <property type="entry name" value="MMSYN1_0195-like"/>
</dbReference>
<evidence type="ECO:0000256" key="10">
    <source>
        <dbReference type="SAM" id="MobiDB-lite"/>
    </source>
</evidence>
<dbReference type="STRING" id="1336232.GCA_000518825_01298"/>
<dbReference type="InterPro" id="IPR000515">
    <property type="entry name" value="MetI-like"/>
</dbReference>
<keyword evidence="5 8" id="KW-0812">Transmembrane</keyword>
<dbReference type="AlphaFoldDB" id="A0A249SNT1"/>
<dbReference type="EMBL" id="CP023173">
    <property type="protein sequence ID" value="ASZ09277.1"/>
    <property type="molecule type" value="Genomic_DNA"/>
</dbReference>
<keyword evidence="3 8" id="KW-0813">Transport</keyword>
<protein>
    <submittedName>
        <fullName evidence="12">Spermidine/putrescine ABC transporter permease</fullName>
    </submittedName>
</protein>
<proteinExistence type="inferred from homology"/>
<dbReference type="CDD" id="cd06261">
    <property type="entry name" value="TM_PBP2"/>
    <property type="match status" value="1"/>
</dbReference>
<dbReference type="NCBIfam" id="NF043073">
    <property type="entry name" value="MMSYN1_0195"/>
    <property type="match status" value="1"/>
</dbReference>
<feature type="transmembrane region" description="Helical" evidence="8">
    <location>
        <begin position="103"/>
        <end position="121"/>
    </location>
</feature>
<dbReference type="PROSITE" id="PS50928">
    <property type="entry name" value="ABC_TM1"/>
    <property type="match status" value="1"/>
</dbReference>
<feature type="transmembrane region" description="Helical" evidence="8">
    <location>
        <begin position="571"/>
        <end position="591"/>
    </location>
</feature>
<feature type="region of interest" description="Disordered" evidence="10">
    <location>
        <begin position="961"/>
        <end position="983"/>
    </location>
</feature>
<dbReference type="PANTHER" id="PTHR43848:SF2">
    <property type="entry name" value="PUTRESCINE TRANSPORT SYSTEM PERMEASE PROTEIN POTI"/>
    <property type="match status" value="1"/>
</dbReference>
<dbReference type="RefSeq" id="WP_027875601.1">
    <property type="nucleotide sequence ID" value="NZ_CP023173.1"/>
</dbReference>
<keyword evidence="4" id="KW-1003">Cell membrane</keyword>
<evidence type="ECO:0000256" key="7">
    <source>
        <dbReference type="ARBA" id="ARBA00023136"/>
    </source>
</evidence>
<dbReference type="InterPro" id="IPR001188">
    <property type="entry name" value="Sperm_putr-bd"/>
</dbReference>
<dbReference type="InterPro" id="IPR035906">
    <property type="entry name" value="MetI-like_sf"/>
</dbReference>
<reference evidence="12 13" key="1">
    <citation type="submission" date="2017-08" db="EMBL/GenBank/DDBJ databases">
        <title>Complete Genome Sequence of Mesoplasma chauliocola.</title>
        <authorList>
            <person name="Knight T.F.Jr."/>
            <person name="Citino T."/>
        </authorList>
    </citation>
    <scope>NUCLEOTIDE SEQUENCE [LARGE SCALE GENOMIC DNA]</scope>
    <source>
        <strain evidence="12 13">CHPA-2</strain>
    </source>
</reference>
<dbReference type="GO" id="GO:0042597">
    <property type="term" value="C:periplasmic space"/>
    <property type="evidence" value="ECO:0007669"/>
    <property type="project" value="InterPro"/>
</dbReference>
<evidence type="ECO:0000256" key="1">
    <source>
        <dbReference type="ARBA" id="ARBA00004651"/>
    </source>
</evidence>
<dbReference type="Proteomes" id="UP000232229">
    <property type="component" value="Chromosome"/>
</dbReference>
<feature type="transmembrane region" description="Helical" evidence="8">
    <location>
        <begin position="59"/>
        <end position="82"/>
    </location>
</feature>
<evidence type="ECO:0000256" key="3">
    <source>
        <dbReference type="ARBA" id="ARBA00022448"/>
    </source>
</evidence>
<feature type="compositionally biased region" description="Polar residues" evidence="10">
    <location>
        <begin position="973"/>
        <end position="983"/>
    </location>
</feature>
<dbReference type="GO" id="GO:0019808">
    <property type="term" value="F:polyamine binding"/>
    <property type="evidence" value="ECO:0007669"/>
    <property type="project" value="InterPro"/>
</dbReference>
<dbReference type="GO" id="GO:0005886">
    <property type="term" value="C:plasma membrane"/>
    <property type="evidence" value="ECO:0007669"/>
    <property type="project" value="UniProtKB-SubCell"/>
</dbReference>
<evidence type="ECO:0000256" key="8">
    <source>
        <dbReference type="RuleBase" id="RU363032"/>
    </source>
</evidence>
<dbReference type="Pfam" id="PF02030">
    <property type="entry name" value="Lipoprotein_8"/>
    <property type="match status" value="1"/>
</dbReference>
<organism evidence="12 13">
    <name type="scientific">Mesoplasma chauliocola</name>
    <dbReference type="NCBI Taxonomy" id="216427"/>
    <lineage>
        <taxon>Bacteria</taxon>
        <taxon>Bacillati</taxon>
        <taxon>Mycoplasmatota</taxon>
        <taxon>Mollicutes</taxon>
        <taxon>Entomoplasmatales</taxon>
        <taxon>Entomoplasmataceae</taxon>
        <taxon>Mesoplasma</taxon>
    </lineage>
</organism>
<feature type="domain" description="ABC transmembrane type-1" evidence="11">
    <location>
        <begin position="59"/>
        <end position="244"/>
    </location>
</feature>
<dbReference type="SUPFAM" id="SSF53850">
    <property type="entry name" value="Periplasmic binding protein-like II"/>
    <property type="match status" value="2"/>
</dbReference>
<keyword evidence="13" id="KW-1185">Reference proteome</keyword>
<dbReference type="PANTHER" id="PTHR43848">
    <property type="entry name" value="PUTRESCINE TRANSPORT SYSTEM PERMEASE PROTEIN POTI"/>
    <property type="match status" value="1"/>
</dbReference>
<dbReference type="Pfam" id="PF00528">
    <property type="entry name" value="BPD_transp_1"/>
    <property type="match status" value="1"/>
</dbReference>
<evidence type="ECO:0000256" key="4">
    <source>
        <dbReference type="ARBA" id="ARBA00022475"/>
    </source>
</evidence>
<sequence length="1103" mass="126365">MKRFVRSTYFALILLVIYVPIGVMILFSFNSGSSVSNWMGFSTRWYEEFFKNSPFIKSIITSLFVAVVSTVISVVIGTMAAIGLSRLTKRKQSKWMSVANIPLINADIITAVALMVVFLISGLKFGIFTLVMAHVSFNVPYVLITVMPRLRKVDKSIIEASYDLGAKTSTVIFKIILPILKPAIIIATVIAFAMSFDDFIISYFTGGAQTNVSSFIYSAKRIKPYIFAFGTMMVGIIASGVVIWNAFLFAKEKKEATKLQIKNGTYKSKNIYKLEKEINELTNSLNTATKRKRTLNLSIWVKYYILKWKLKFANSKNYDKKIAKLEWKRYKLQNTINREKRYASRLKKAEAKQKQLEKQLAKTTEVKKAAKISIQLEKIIEKVTFLSEEIAWLNEQEKEAKEKAASINKKIKQLKKDFRAEVDPSKSTINWYNKKIKYYEEWKIEVEEGKNNFKLRMIVEKLKDIKQINDNKINDLSSRLDLVATQAFRRVNISENLNKKLQENPNNTRLIELKKQRFEKFEITQSKMIQLKNEKIDQIKVIVAKQKEKFFPSNIDEANFTKGFFARSWKIIMVSLLVLVSFTGLTVAFVMNNIYDLVIGNWGEYIDPSLIKEFEKEYDVKVNYQEYDSNETLYNKLYTFNYDLMVPSDYMVQKLAEEGKLEALDYSKINAWSEEFGDDENKTSINKKPEDPTKALVKNEEFEVESETKETEALEISNELLNVMYKSKVELKEGETEEEGLQTGTIIDYAIPYLWGDLVIAVNPNSKGTSRTSSNPDASNIKWLLETHPETLLKKEKGNETAKWETVTQSEQYDNNYDYAMNNSELSWRILWDAAKDGKEVVLNEDPKNVFAIAGQVLYGTGNLTKQSEIDGAAKELKTLLGYKNVGLQGDSLISTASEGQFDFAVMYNGDLSYANVVYNGEDTLDGDEDEDDDLYSLASKAEDEDESKVYFLYGRPNAEIESKDDYTENGEDPSTPTHQTTNIYSDNLVMSKNSNHKDIAYDFINFFIEHAQDISDFTGTPTGFVETMESATAEPEYDENGKLIEEEGTYYRYAEMFKPIILHEDDGNGKVAYNDTFLQPFFNNKLDPKLIDAFNTLRAGKQ</sequence>
<comment type="subcellular location">
    <subcellularLocation>
        <location evidence="1 8">Cell membrane</location>
        <topology evidence="1 8">Multi-pass membrane protein</topology>
    </subcellularLocation>
</comment>
<dbReference type="GO" id="GO:0015846">
    <property type="term" value="P:polyamine transport"/>
    <property type="evidence" value="ECO:0007669"/>
    <property type="project" value="InterPro"/>
</dbReference>